<dbReference type="Proteomes" id="UP000031014">
    <property type="component" value="Unassembled WGS sequence"/>
</dbReference>
<reference evidence="1 2" key="1">
    <citation type="submission" date="2013-06" db="EMBL/GenBank/DDBJ databases">
        <title>Whole genome shotgun sequence of Bacillus selenatarsenatis SF-1.</title>
        <authorList>
            <person name="Kuroda M."/>
            <person name="Sei K."/>
            <person name="Yamashita M."/>
            <person name="Ike M."/>
        </authorList>
    </citation>
    <scope>NUCLEOTIDE SEQUENCE [LARGE SCALE GENOMIC DNA]</scope>
    <source>
        <strain evidence="1 2">SF-1</strain>
    </source>
</reference>
<organism evidence="1 2">
    <name type="scientific">Mesobacillus selenatarsenatis (strain DSM 18680 / JCM 14380 / FERM P-15431 / SF-1)</name>
    <dbReference type="NCBI Taxonomy" id="1321606"/>
    <lineage>
        <taxon>Bacteria</taxon>
        <taxon>Bacillati</taxon>
        <taxon>Bacillota</taxon>
        <taxon>Bacilli</taxon>
        <taxon>Bacillales</taxon>
        <taxon>Bacillaceae</taxon>
        <taxon>Mesobacillus</taxon>
    </lineage>
</organism>
<keyword evidence="2" id="KW-1185">Reference proteome</keyword>
<dbReference type="AlphaFoldDB" id="A0A0A8WYR0"/>
<gene>
    <name evidence="1" type="ORF">SAMD00020551_0233</name>
</gene>
<protein>
    <submittedName>
        <fullName evidence="1">Uncharacterized protein</fullName>
    </submittedName>
</protein>
<name>A0A0A8WYR0_MESS1</name>
<evidence type="ECO:0000313" key="1">
    <source>
        <dbReference type="EMBL" id="GAM12114.1"/>
    </source>
</evidence>
<evidence type="ECO:0000313" key="2">
    <source>
        <dbReference type="Proteomes" id="UP000031014"/>
    </source>
</evidence>
<accession>A0A0A8WYR0</accession>
<comment type="caution">
    <text evidence="1">The sequence shown here is derived from an EMBL/GenBank/DDBJ whole genome shotgun (WGS) entry which is preliminary data.</text>
</comment>
<dbReference type="EMBL" id="BASE01000005">
    <property type="protein sequence ID" value="GAM12114.1"/>
    <property type="molecule type" value="Genomic_DNA"/>
</dbReference>
<proteinExistence type="predicted"/>
<sequence length="37" mass="4695">MKKDVEQPKLIKSWWKRKDTHRRDGNIYDILFDYKKD</sequence>